<gene>
    <name evidence="1" type="ORF">GSTENG00025404001</name>
</gene>
<dbReference type="Pfam" id="PF00805">
    <property type="entry name" value="Pentapeptide"/>
    <property type="match status" value="1"/>
</dbReference>
<dbReference type="EMBL" id="CAAE01014764">
    <property type="protein sequence ID" value="CAG05406.1"/>
    <property type="molecule type" value="Genomic_DNA"/>
</dbReference>
<dbReference type="OrthoDB" id="9989223at2759"/>
<dbReference type="AlphaFoldDB" id="Q4S1S6"/>
<organism evidence="1">
    <name type="scientific">Tetraodon nigroviridis</name>
    <name type="common">Spotted green pufferfish</name>
    <name type="synonym">Chelonodon nigroviridis</name>
    <dbReference type="NCBI Taxonomy" id="99883"/>
    <lineage>
        <taxon>Eukaryota</taxon>
        <taxon>Metazoa</taxon>
        <taxon>Chordata</taxon>
        <taxon>Craniata</taxon>
        <taxon>Vertebrata</taxon>
        <taxon>Euteleostomi</taxon>
        <taxon>Actinopterygii</taxon>
        <taxon>Neopterygii</taxon>
        <taxon>Teleostei</taxon>
        <taxon>Neoteleostei</taxon>
        <taxon>Acanthomorphata</taxon>
        <taxon>Eupercaria</taxon>
        <taxon>Tetraodontiformes</taxon>
        <taxon>Tetradontoidea</taxon>
        <taxon>Tetraodontidae</taxon>
        <taxon>Tetraodon</taxon>
    </lineage>
</organism>
<dbReference type="InterPro" id="IPR001646">
    <property type="entry name" value="5peptide_repeat"/>
</dbReference>
<evidence type="ECO:0000313" key="1">
    <source>
        <dbReference type="EMBL" id="CAG05406.1"/>
    </source>
</evidence>
<protein>
    <submittedName>
        <fullName evidence="1">(spotted green pufferfish) hypothetical protein</fullName>
    </submittedName>
</protein>
<accession>Q4S1S6</accession>
<reference evidence="1" key="2">
    <citation type="submission" date="2004-02" db="EMBL/GenBank/DDBJ databases">
        <authorList>
            <consortium name="Genoscope"/>
            <consortium name="Whitehead Institute Centre for Genome Research"/>
        </authorList>
    </citation>
    <scope>NUCLEOTIDE SEQUENCE</scope>
</reference>
<comment type="caution">
    <text evidence="1">The sequence shown here is derived from an EMBL/GenBank/DDBJ whole genome shotgun (WGS) entry which is preliminary data.</text>
</comment>
<dbReference type="KEGG" id="tng:GSTEN00025404G001"/>
<reference evidence="1" key="1">
    <citation type="journal article" date="2004" name="Nature">
        <title>Genome duplication in the teleost fish Tetraodon nigroviridis reveals the early vertebrate proto-karyotype.</title>
        <authorList>
            <person name="Jaillon O."/>
            <person name="Aury J.-M."/>
            <person name="Brunet F."/>
            <person name="Petit J.-L."/>
            <person name="Stange-Thomann N."/>
            <person name="Mauceli E."/>
            <person name="Bouneau L."/>
            <person name="Fischer C."/>
            <person name="Ozouf-Costaz C."/>
            <person name="Bernot A."/>
            <person name="Nicaud S."/>
            <person name="Jaffe D."/>
            <person name="Fisher S."/>
            <person name="Lutfalla G."/>
            <person name="Dossat C."/>
            <person name="Segurens B."/>
            <person name="Dasilva C."/>
            <person name="Salanoubat M."/>
            <person name="Levy M."/>
            <person name="Boudet N."/>
            <person name="Castellano S."/>
            <person name="Anthouard V."/>
            <person name="Jubin C."/>
            <person name="Castelli V."/>
            <person name="Katinka M."/>
            <person name="Vacherie B."/>
            <person name="Biemont C."/>
            <person name="Skalli Z."/>
            <person name="Cattolico L."/>
            <person name="Poulain J."/>
            <person name="De Berardinis V."/>
            <person name="Cruaud C."/>
            <person name="Duprat S."/>
            <person name="Brottier P."/>
            <person name="Coutanceau J.-P."/>
            <person name="Gouzy J."/>
            <person name="Parra G."/>
            <person name="Lardier G."/>
            <person name="Chapple C."/>
            <person name="McKernan K.J."/>
            <person name="McEwan P."/>
            <person name="Bosak S."/>
            <person name="Kellis M."/>
            <person name="Volff J.-N."/>
            <person name="Guigo R."/>
            <person name="Zody M.C."/>
            <person name="Mesirov J."/>
            <person name="Lindblad-Toh K."/>
            <person name="Birren B."/>
            <person name="Nusbaum C."/>
            <person name="Kahn D."/>
            <person name="Robinson-Rechavi M."/>
            <person name="Laudet V."/>
            <person name="Schachter V."/>
            <person name="Quetier F."/>
            <person name="Saurin W."/>
            <person name="Scarpelli C."/>
            <person name="Wincker P."/>
            <person name="Lander E.S."/>
            <person name="Weissenbach J."/>
            <person name="Roest Crollius H."/>
        </authorList>
    </citation>
    <scope>NUCLEOTIDE SEQUENCE [LARGE SCALE GENOMIC DNA]</scope>
</reference>
<name>Q4S1S6_TETNG</name>
<dbReference type="SUPFAM" id="SSF141571">
    <property type="entry name" value="Pentapeptide repeat-like"/>
    <property type="match status" value="1"/>
</dbReference>
<sequence length="77" mass="8556">MEGSQMTGINLRVATLKNAKLKNCNLRGATLAGTDLEVRAHRDAHTCPRSANLWCIVLLFVFPRTVTSQDVTFRKPT</sequence>
<dbReference type="Gene3D" id="2.160.20.80">
    <property type="entry name" value="E3 ubiquitin-protein ligase SopA"/>
    <property type="match status" value="1"/>
</dbReference>
<proteinExistence type="predicted"/>